<dbReference type="SUPFAM" id="SSF55068">
    <property type="entry name" value="Peptide methionine sulfoxide reductase"/>
    <property type="match status" value="1"/>
</dbReference>
<feature type="domain" description="Peptide methionine sulphoxide reductase MsrA" evidence="5">
    <location>
        <begin position="6"/>
        <end position="140"/>
    </location>
</feature>
<evidence type="ECO:0000313" key="6">
    <source>
        <dbReference type="EMBL" id="MUP42796.1"/>
    </source>
</evidence>
<evidence type="ECO:0000259" key="5">
    <source>
        <dbReference type="Pfam" id="PF01625"/>
    </source>
</evidence>
<dbReference type="PANTHER" id="PTHR43774:SF1">
    <property type="entry name" value="PEPTIDE METHIONINE SULFOXIDE REDUCTASE MSRA 2"/>
    <property type="match status" value="1"/>
</dbReference>
<organism evidence="6 7">
    <name type="scientific">Christiangramia aestuarii</name>
    <dbReference type="NCBI Taxonomy" id="1028746"/>
    <lineage>
        <taxon>Bacteria</taxon>
        <taxon>Pseudomonadati</taxon>
        <taxon>Bacteroidota</taxon>
        <taxon>Flavobacteriia</taxon>
        <taxon>Flavobacteriales</taxon>
        <taxon>Flavobacteriaceae</taxon>
        <taxon>Christiangramia</taxon>
    </lineage>
</organism>
<evidence type="ECO:0000256" key="3">
    <source>
        <dbReference type="ARBA" id="ARBA00047806"/>
    </source>
</evidence>
<comment type="catalytic activity">
    <reaction evidence="3">
        <text>L-methionyl-[protein] + [thioredoxin]-disulfide + H2O = L-methionyl-(S)-S-oxide-[protein] + [thioredoxin]-dithiol</text>
        <dbReference type="Rhea" id="RHEA:14217"/>
        <dbReference type="Rhea" id="RHEA-COMP:10698"/>
        <dbReference type="Rhea" id="RHEA-COMP:10700"/>
        <dbReference type="Rhea" id="RHEA-COMP:12313"/>
        <dbReference type="Rhea" id="RHEA-COMP:12315"/>
        <dbReference type="ChEBI" id="CHEBI:15377"/>
        <dbReference type="ChEBI" id="CHEBI:16044"/>
        <dbReference type="ChEBI" id="CHEBI:29950"/>
        <dbReference type="ChEBI" id="CHEBI:44120"/>
        <dbReference type="ChEBI" id="CHEBI:50058"/>
        <dbReference type="EC" id="1.8.4.11"/>
    </reaction>
</comment>
<dbReference type="GO" id="GO:0008113">
    <property type="term" value="F:peptide-methionine (S)-S-oxide reductase activity"/>
    <property type="evidence" value="ECO:0007669"/>
    <property type="project" value="UniProtKB-EC"/>
</dbReference>
<evidence type="ECO:0000256" key="1">
    <source>
        <dbReference type="ARBA" id="ARBA00012502"/>
    </source>
</evidence>
<dbReference type="Gene3D" id="3.30.1060.10">
    <property type="entry name" value="Peptide methionine sulphoxide reductase MsrA"/>
    <property type="match status" value="1"/>
</dbReference>
<proteinExistence type="predicted"/>
<accession>A0A7K1LPU2</accession>
<dbReference type="Pfam" id="PF01625">
    <property type="entry name" value="PMSR"/>
    <property type="match status" value="1"/>
</dbReference>
<name>A0A7K1LPU2_9FLAO</name>
<comment type="catalytic activity">
    <reaction evidence="4">
        <text>[thioredoxin]-disulfide + L-methionine + H2O = L-methionine (S)-S-oxide + [thioredoxin]-dithiol</text>
        <dbReference type="Rhea" id="RHEA:19993"/>
        <dbReference type="Rhea" id="RHEA-COMP:10698"/>
        <dbReference type="Rhea" id="RHEA-COMP:10700"/>
        <dbReference type="ChEBI" id="CHEBI:15377"/>
        <dbReference type="ChEBI" id="CHEBI:29950"/>
        <dbReference type="ChEBI" id="CHEBI:50058"/>
        <dbReference type="ChEBI" id="CHEBI:57844"/>
        <dbReference type="ChEBI" id="CHEBI:58772"/>
        <dbReference type="EC" id="1.8.4.11"/>
    </reaction>
</comment>
<sequence length="165" mass="19286">MKLEKIGFGGGCHWCTEAVFQYLNGVDKVEQGYISTSSKPELFYEAVIVHFDPKIISQKTLIRIHLSTHKSSSDHSMRYKYLSAVYSFEQDQHAEAESILSNLSEQDKKFITRVYKFGDFKASREEIRNYYATDPKRPFCRSYIQPKLEFLDKKFSKYLKNNPKG</sequence>
<evidence type="ECO:0000256" key="4">
    <source>
        <dbReference type="ARBA" id="ARBA00048782"/>
    </source>
</evidence>
<dbReference type="AlphaFoldDB" id="A0A7K1LPU2"/>
<dbReference type="InterPro" id="IPR002569">
    <property type="entry name" value="Met_Sox_Rdtase_MsrA_dom"/>
</dbReference>
<dbReference type="OrthoDB" id="4174719at2"/>
<dbReference type="EMBL" id="VJVW01000003">
    <property type="protein sequence ID" value="MUP42796.1"/>
    <property type="molecule type" value="Genomic_DNA"/>
</dbReference>
<keyword evidence="7" id="KW-1185">Reference proteome</keyword>
<evidence type="ECO:0000313" key="7">
    <source>
        <dbReference type="Proteomes" id="UP000460416"/>
    </source>
</evidence>
<reference evidence="6 7" key="1">
    <citation type="submission" date="2019-07" db="EMBL/GenBank/DDBJ databases">
        <title>Gramella aestuarii sp. nov., isolated from a tidal flat, and emended description of Gramella echinicola.</title>
        <authorList>
            <person name="Liu L."/>
        </authorList>
    </citation>
    <scope>NUCLEOTIDE SEQUENCE [LARGE SCALE GENOMIC DNA]</scope>
    <source>
        <strain evidence="6 7">BS12</strain>
    </source>
</reference>
<gene>
    <name evidence="6" type="ORF">FLP08_09430</name>
</gene>
<dbReference type="PANTHER" id="PTHR43774">
    <property type="entry name" value="PEPTIDE METHIONINE SULFOXIDE REDUCTASE"/>
    <property type="match status" value="1"/>
</dbReference>
<protein>
    <recommendedName>
        <fullName evidence="1">peptide-methionine (S)-S-oxide reductase</fullName>
        <ecNumber evidence="1">1.8.4.11</ecNumber>
    </recommendedName>
</protein>
<keyword evidence="2" id="KW-0560">Oxidoreductase</keyword>
<comment type="caution">
    <text evidence="6">The sequence shown here is derived from an EMBL/GenBank/DDBJ whole genome shotgun (WGS) entry which is preliminary data.</text>
</comment>
<dbReference type="InterPro" id="IPR036509">
    <property type="entry name" value="Met_Sox_Rdtase_MsrA_sf"/>
</dbReference>
<evidence type="ECO:0000256" key="2">
    <source>
        <dbReference type="ARBA" id="ARBA00023002"/>
    </source>
</evidence>
<dbReference type="Proteomes" id="UP000460416">
    <property type="component" value="Unassembled WGS sequence"/>
</dbReference>
<dbReference type="EC" id="1.8.4.11" evidence="1"/>